<evidence type="ECO:0000259" key="1">
    <source>
        <dbReference type="Pfam" id="PF26353"/>
    </source>
</evidence>
<proteinExistence type="predicted"/>
<dbReference type="PROSITE" id="PS51257">
    <property type="entry name" value="PROKAR_LIPOPROTEIN"/>
    <property type="match status" value="1"/>
</dbReference>
<evidence type="ECO:0000313" key="2">
    <source>
        <dbReference type="EMBL" id="KMY51594.1"/>
    </source>
</evidence>
<dbReference type="OrthoDB" id="2437675at2"/>
<dbReference type="InterPro" id="IPR058780">
    <property type="entry name" value="YhfM-like_dom"/>
</dbReference>
<dbReference type="Pfam" id="PF26353">
    <property type="entry name" value="YhfM"/>
    <property type="match status" value="1"/>
</dbReference>
<feature type="domain" description="YhfM-like" evidence="1">
    <location>
        <begin position="152"/>
        <end position="241"/>
    </location>
</feature>
<accession>A0A0K9GXZ5</accession>
<dbReference type="AlphaFoldDB" id="A0A0K9GXZ5"/>
<dbReference type="PATRIC" id="fig|1679170.3.peg.4598"/>
<comment type="caution">
    <text evidence="2">The sequence shown here is derived from an EMBL/GenBank/DDBJ whole genome shotgun (WGS) entry which is preliminary data.</text>
</comment>
<dbReference type="EMBL" id="LFZW01000001">
    <property type="protein sequence ID" value="KMY51594.1"/>
    <property type="molecule type" value="Genomic_DNA"/>
</dbReference>
<dbReference type="RefSeq" id="WP_049682946.1">
    <property type="nucleotide sequence ID" value="NZ_LFZW01000001.1"/>
</dbReference>
<sequence length="246" mass="28262">MKKWIGKFFVLFVCILVFGGCSKSSKQLTRIDIQKVKIDENYGEAVMITDQDELESIEAIFKQISWDKNIIPKMARKEDVKTTFFYEFDKNRPEKLTEYSIWLNQENGTATIISSDKDENYGKLDKENSEALEKQLIDTSSSESREKVNIYKTISFSEVNEKSFVVITDSEEINSIKEAVNGAERVSGIVNMADPQYKVDIGETYYLWVSEKSGTIMDVKDTHTIYTLSNKSVKQVNELIISKFDN</sequence>
<protein>
    <recommendedName>
        <fullName evidence="1">YhfM-like domain-containing protein</fullName>
    </recommendedName>
</protein>
<reference evidence="3" key="1">
    <citation type="submission" date="2015-07" db="EMBL/GenBank/DDBJ databases">
        <title>Genome sequencing project for genomic taxonomy and phylogenomics of Bacillus-like bacteria.</title>
        <authorList>
            <person name="Liu B."/>
            <person name="Wang J."/>
            <person name="Zhu Y."/>
            <person name="Liu G."/>
            <person name="Chen Q."/>
            <person name="Chen Z."/>
            <person name="Lan J."/>
            <person name="Che J."/>
            <person name="Ge C."/>
            <person name="Shi H."/>
            <person name="Pan Z."/>
            <person name="Liu X."/>
        </authorList>
    </citation>
    <scope>NUCLEOTIDE SEQUENCE [LARGE SCALE GENOMIC DNA]</scope>
    <source>
        <strain evidence="3">FJAT-27997</strain>
    </source>
</reference>
<keyword evidence="3" id="KW-1185">Reference proteome</keyword>
<gene>
    <name evidence="2" type="ORF">AC625_20275</name>
</gene>
<evidence type="ECO:0000313" key="3">
    <source>
        <dbReference type="Proteomes" id="UP000037146"/>
    </source>
</evidence>
<dbReference type="Proteomes" id="UP000037146">
    <property type="component" value="Unassembled WGS sequence"/>
</dbReference>
<organism evidence="2 3">
    <name type="scientific">Peribacillus loiseleuriae</name>
    <dbReference type="NCBI Taxonomy" id="1679170"/>
    <lineage>
        <taxon>Bacteria</taxon>
        <taxon>Bacillati</taxon>
        <taxon>Bacillota</taxon>
        <taxon>Bacilli</taxon>
        <taxon>Bacillales</taxon>
        <taxon>Bacillaceae</taxon>
        <taxon>Peribacillus</taxon>
    </lineage>
</organism>
<name>A0A0K9GXZ5_9BACI</name>